<dbReference type="Pfam" id="PF00793">
    <property type="entry name" value="DAHP_synth_1"/>
    <property type="match status" value="1"/>
</dbReference>
<keyword evidence="12" id="KW-1185">Reference proteome</keyword>
<dbReference type="PANTHER" id="PTHR21225:SF12">
    <property type="entry name" value="PHOSPHO-2-DEHYDRO-3-DEOXYHEPTONATE ALDOLASE, TYROSINE-INHIBITED"/>
    <property type="match status" value="1"/>
</dbReference>
<dbReference type="InterPro" id="IPR006218">
    <property type="entry name" value="DAHP1/KDSA"/>
</dbReference>
<sequence length="396" mass="43703">MFVPSYLQQSSRSQSQQSMNSDSVAELKDLDDLNITGYRPLIPPQILMEDLPVTQKVAQVIIKGRHDATEIIHGRDDRLLVIVGPCSIHDPKAAYEYANLLKEYSDSVSNELCIIMRVYFEKPRTTVGWKGLINDPSMNKSFQINKGLRIGREVLLSIGKIGLPASCEFLDTISPQFIGDLVSWGNVFKKSYISSKCAIGARTTESQIHRELSSGMSVPVGFKNGTDGNVEIAVDAIKSSESSHVFLSVTKQGITAIVETSGNKNCHLILRGGKKGPNYEEKDVLEVVEKLKASKINPRVMIDCSHGNSSKKFERQLIVAESIANQLSNSESGKYISGVMLESNLVEGRQDIPEPLVSSKLVYGQSVTDACLNWDDTVKALDMLRNGVIARRNRKN</sequence>
<comment type="catalytic activity">
    <reaction evidence="7 8">
        <text>D-erythrose 4-phosphate + phosphoenolpyruvate + H2O = 7-phospho-2-dehydro-3-deoxy-D-arabino-heptonate + phosphate</text>
        <dbReference type="Rhea" id="RHEA:14717"/>
        <dbReference type="ChEBI" id="CHEBI:15377"/>
        <dbReference type="ChEBI" id="CHEBI:16897"/>
        <dbReference type="ChEBI" id="CHEBI:43474"/>
        <dbReference type="ChEBI" id="CHEBI:58394"/>
        <dbReference type="ChEBI" id="CHEBI:58702"/>
        <dbReference type="EC" id="2.5.1.54"/>
    </reaction>
</comment>
<dbReference type="Gene3D" id="3.20.20.70">
    <property type="entry name" value="Aldolase class I"/>
    <property type="match status" value="1"/>
</dbReference>
<dbReference type="Proteomes" id="UP000245699">
    <property type="component" value="Unassembled WGS sequence"/>
</dbReference>
<name>A0A2T9YRM6_9FUNG</name>
<dbReference type="NCBIfam" id="NF009395">
    <property type="entry name" value="PRK12755.1"/>
    <property type="match status" value="1"/>
</dbReference>
<evidence type="ECO:0000313" key="12">
    <source>
        <dbReference type="Proteomes" id="UP000245699"/>
    </source>
</evidence>
<feature type="region of interest" description="Disordered" evidence="9">
    <location>
        <begin position="1"/>
        <end position="23"/>
    </location>
</feature>
<comment type="pathway">
    <text evidence="2">Metabolic intermediate biosynthesis; chorismate biosynthesis; chorismate from D-erythrose 4-phosphate and phosphoenolpyruvate: step 1/7.</text>
</comment>
<dbReference type="PANTHER" id="PTHR21225">
    <property type="entry name" value="PHOSPHO-2-DEHYDRO-3-DEOXYHEPTONATE ALDOLASE DAHP SYNTHETASE"/>
    <property type="match status" value="1"/>
</dbReference>
<comment type="function">
    <text evidence="1">Stereospecific condensation of phosphoenolpyruvate (PEP) and D-erythrose-4-phosphate (E4P) giving rise to 3-deoxy-D-arabino-heptulosonate-7-phosphate (DAHP).</text>
</comment>
<keyword evidence="6 8" id="KW-0057">Aromatic amino acid biosynthesis</keyword>
<dbReference type="GO" id="GO:0008652">
    <property type="term" value="P:amino acid biosynthetic process"/>
    <property type="evidence" value="ECO:0007669"/>
    <property type="project" value="UniProtKB-KW"/>
</dbReference>
<dbReference type="PIRSF" id="PIRSF001361">
    <property type="entry name" value="DAHP_synthase"/>
    <property type="match status" value="1"/>
</dbReference>
<evidence type="ECO:0000313" key="11">
    <source>
        <dbReference type="EMBL" id="PVU94982.1"/>
    </source>
</evidence>
<reference evidence="11 12" key="1">
    <citation type="journal article" date="2018" name="MBio">
        <title>Comparative Genomics Reveals the Core Gene Toolbox for the Fungus-Insect Symbiosis.</title>
        <authorList>
            <person name="Wang Y."/>
            <person name="Stata M."/>
            <person name="Wang W."/>
            <person name="Stajich J.E."/>
            <person name="White M.M."/>
            <person name="Moncalvo J.M."/>
        </authorList>
    </citation>
    <scope>NUCLEOTIDE SEQUENCE [LARGE SCALE GENOMIC DNA]</scope>
    <source>
        <strain evidence="11 12">AUS-77-4</strain>
    </source>
</reference>
<protein>
    <recommendedName>
        <fullName evidence="8">Phospho-2-dehydro-3-deoxyheptonate aldolase</fullName>
        <ecNumber evidence="8">2.5.1.54</ecNumber>
    </recommendedName>
</protein>
<keyword evidence="5 8" id="KW-0808">Transferase</keyword>
<dbReference type="InterPro" id="IPR006219">
    <property type="entry name" value="DAHP_synth_1"/>
</dbReference>
<feature type="domain" description="DAHP synthetase I/KDSA" evidence="10">
    <location>
        <begin position="69"/>
        <end position="379"/>
    </location>
</feature>
<dbReference type="AlphaFoldDB" id="A0A2T9YRM6"/>
<evidence type="ECO:0000256" key="9">
    <source>
        <dbReference type="SAM" id="MobiDB-lite"/>
    </source>
</evidence>
<dbReference type="GO" id="GO:0003849">
    <property type="term" value="F:3-deoxy-7-phosphoheptulonate synthase activity"/>
    <property type="evidence" value="ECO:0007669"/>
    <property type="project" value="UniProtKB-EC"/>
</dbReference>
<dbReference type="EC" id="2.5.1.54" evidence="8"/>
<evidence type="ECO:0000256" key="5">
    <source>
        <dbReference type="ARBA" id="ARBA00022679"/>
    </source>
</evidence>
<evidence type="ECO:0000256" key="7">
    <source>
        <dbReference type="ARBA" id="ARBA00047508"/>
    </source>
</evidence>
<comment type="similarity">
    <text evidence="3 8">Belongs to the class-I DAHP synthase family.</text>
</comment>
<dbReference type="NCBIfam" id="TIGR00034">
    <property type="entry name" value="aroFGH"/>
    <property type="match status" value="1"/>
</dbReference>
<evidence type="ECO:0000256" key="8">
    <source>
        <dbReference type="PIRNR" id="PIRNR001361"/>
    </source>
</evidence>
<dbReference type="InterPro" id="IPR013785">
    <property type="entry name" value="Aldolase_TIM"/>
</dbReference>
<evidence type="ECO:0000256" key="6">
    <source>
        <dbReference type="ARBA" id="ARBA00023141"/>
    </source>
</evidence>
<keyword evidence="4 8" id="KW-0028">Amino-acid biosynthesis</keyword>
<evidence type="ECO:0000256" key="3">
    <source>
        <dbReference type="ARBA" id="ARBA00007985"/>
    </source>
</evidence>
<proteinExistence type="inferred from homology"/>
<dbReference type="EMBL" id="MBFT01000214">
    <property type="protein sequence ID" value="PVU94982.1"/>
    <property type="molecule type" value="Genomic_DNA"/>
</dbReference>
<organism evidence="11 12">
    <name type="scientific">Furculomyces boomerangus</name>
    <dbReference type="NCBI Taxonomy" id="61424"/>
    <lineage>
        <taxon>Eukaryota</taxon>
        <taxon>Fungi</taxon>
        <taxon>Fungi incertae sedis</taxon>
        <taxon>Zoopagomycota</taxon>
        <taxon>Kickxellomycotina</taxon>
        <taxon>Harpellomycetes</taxon>
        <taxon>Harpellales</taxon>
        <taxon>Harpellaceae</taxon>
        <taxon>Furculomyces</taxon>
    </lineage>
</organism>
<dbReference type="OrthoDB" id="4699125at2759"/>
<dbReference type="STRING" id="61424.A0A2T9YRM6"/>
<evidence type="ECO:0000256" key="1">
    <source>
        <dbReference type="ARBA" id="ARBA00003726"/>
    </source>
</evidence>
<dbReference type="GO" id="GO:0009073">
    <property type="term" value="P:aromatic amino acid family biosynthetic process"/>
    <property type="evidence" value="ECO:0007669"/>
    <property type="project" value="UniProtKB-KW"/>
</dbReference>
<evidence type="ECO:0000256" key="4">
    <source>
        <dbReference type="ARBA" id="ARBA00022605"/>
    </source>
</evidence>
<evidence type="ECO:0000259" key="10">
    <source>
        <dbReference type="Pfam" id="PF00793"/>
    </source>
</evidence>
<dbReference type="FunFam" id="3.20.20.70:FF:000005">
    <property type="entry name" value="Phospho-2-dehydro-3-deoxyheptonate aldolase"/>
    <property type="match status" value="1"/>
</dbReference>
<dbReference type="GO" id="GO:0005737">
    <property type="term" value="C:cytoplasm"/>
    <property type="evidence" value="ECO:0007669"/>
    <property type="project" value="TreeGrafter"/>
</dbReference>
<dbReference type="SUPFAM" id="SSF51569">
    <property type="entry name" value="Aldolase"/>
    <property type="match status" value="1"/>
</dbReference>
<gene>
    <name evidence="11" type="ORF">BB559_002860</name>
</gene>
<accession>A0A2T9YRM6</accession>
<evidence type="ECO:0000256" key="2">
    <source>
        <dbReference type="ARBA" id="ARBA00004688"/>
    </source>
</evidence>
<comment type="caution">
    <text evidence="11">The sequence shown here is derived from an EMBL/GenBank/DDBJ whole genome shotgun (WGS) entry which is preliminary data.</text>
</comment>